<sequence>MIGLSKEHPLSGIDSIELVDQLVRRCAILTPNDANPMLHADNLKVIDLLFNLSTYHHPENIDLPPGFVPPRLAIAN</sequence>
<dbReference type="AlphaFoldDB" id="A0A3Q0JK98"/>
<keyword evidence="1" id="KW-1185">Reference proteome</keyword>
<gene>
    <name evidence="2" type="primary">LOC113473345</name>
</gene>
<protein>
    <submittedName>
        <fullName evidence="2">Integrator complex subunit 1-like</fullName>
    </submittedName>
</protein>
<dbReference type="RefSeq" id="XP_026688819.1">
    <property type="nucleotide sequence ID" value="XM_026833018.1"/>
</dbReference>
<reference evidence="2" key="1">
    <citation type="submission" date="2025-08" db="UniProtKB">
        <authorList>
            <consortium name="RefSeq"/>
        </authorList>
    </citation>
    <scope>IDENTIFICATION</scope>
</reference>
<accession>A0A3Q0JK98</accession>
<dbReference type="GeneID" id="113473345"/>
<proteinExistence type="predicted"/>
<dbReference type="InterPro" id="IPR038902">
    <property type="entry name" value="INTS1"/>
</dbReference>
<organism evidence="1 2">
    <name type="scientific">Diaphorina citri</name>
    <name type="common">Asian citrus psyllid</name>
    <dbReference type="NCBI Taxonomy" id="121845"/>
    <lineage>
        <taxon>Eukaryota</taxon>
        <taxon>Metazoa</taxon>
        <taxon>Ecdysozoa</taxon>
        <taxon>Arthropoda</taxon>
        <taxon>Hexapoda</taxon>
        <taxon>Insecta</taxon>
        <taxon>Pterygota</taxon>
        <taxon>Neoptera</taxon>
        <taxon>Paraneoptera</taxon>
        <taxon>Hemiptera</taxon>
        <taxon>Sternorrhyncha</taxon>
        <taxon>Psylloidea</taxon>
        <taxon>Psyllidae</taxon>
        <taxon>Diaphorininae</taxon>
        <taxon>Diaphorina</taxon>
    </lineage>
</organism>
<dbReference type="PANTHER" id="PTHR21224:SF1">
    <property type="entry name" value="INTEGRATOR COMPLEX SUBUNIT 1"/>
    <property type="match status" value="1"/>
</dbReference>
<dbReference type="GO" id="GO:0034474">
    <property type="term" value="P:U2 snRNA 3'-end processing"/>
    <property type="evidence" value="ECO:0007669"/>
    <property type="project" value="InterPro"/>
</dbReference>
<feature type="non-terminal residue" evidence="2">
    <location>
        <position position="76"/>
    </location>
</feature>
<dbReference type="KEGG" id="dci:113473345"/>
<evidence type="ECO:0000313" key="1">
    <source>
        <dbReference type="Proteomes" id="UP000079169"/>
    </source>
</evidence>
<dbReference type="GO" id="GO:0032039">
    <property type="term" value="C:integrator complex"/>
    <property type="evidence" value="ECO:0007669"/>
    <property type="project" value="InterPro"/>
</dbReference>
<dbReference type="Proteomes" id="UP000079169">
    <property type="component" value="Unplaced"/>
</dbReference>
<dbReference type="PANTHER" id="PTHR21224">
    <property type="entry name" value="INTEGRATOR COMPLEX SUBUNIT 1"/>
    <property type="match status" value="1"/>
</dbReference>
<dbReference type="PaxDb" id="121845-A0A3Q0JK98"/>
<evidence type="ECO:0000313" key="2">
    <source>
        <dbReference type="RefSeq" id="XP_026688819.1"/>
    </source>
</evidence>
<dbReference type="STRING" id="121845.A0A3Q0JK98"/>
<name>A0A3Q0JK98_DIACI</name>